<dbReference type="PANTHER" id="PTHR11889:SF31">
    <property type="entry name" value="PROTEIN HEDGEHOG"/>
    <property type="match status" value="1"/>
</dbReference>
<gene>
    <name evidence="5" type="primary">hh</name>
    <name evidence="5" type="ORF">Anas_03004</name>
</gene>
<dbReference type="PRINTS" id="PR00632">
    <property type="entry name" value="SONICHHOG"/>
</dbReference>
<dbReference type="GO" id="GO:0001708">
    <property type="term" value="P:cell fate specification"/>
    <property type="evidence" value="ECO:0007669"/>
    <property type="project" value="TreeGrafter"/>
</dbReference>
<dbReference type="CDD" id="cd00081">
    <property type="entry name" value="Hint"/>
    <property type="match status" value="1"/>
</dbReference>
<dbReference type="Gene3D" id="2.170.16.10">
    <property type="entry name" value="Hedgehog/Intein (Hint) domain"/>
    <property type="match status" value="1"/>
</dbReference>
<dbReference type="EMBL" id="SEYY01001044">
    <property type="protein sequence ID" value="KAB7505983.1"/>
    <property type="molecule type" value="Genomic_DNA"/>
</dbReference>
<dbReference type="InterPro" id="IPR006141">
    <property type="entry name" value="Intein_N"/>
</dbReference>
<dbReference type="InterPro" id="IPR001657">
    <property type="entry name" value="Hedgehog"/>
</dbReference>
<name>A0A5N5TH68_9CRUS</name>
<dbReference type="SMART" id="SM00306">
    <property type="entry name" value="HintN"/>
    <property type="match status" value="1"/>
</dbReference>
<proteinExistence type="predicted"/>
<evidence type="ECO:0000313" key="6">
    <source>
        <dbReference type="Proteomes" id="UP000326759"/>
    </source>
</evidence>
<dbReference type="OrthoDB" id="5212at2759"/>
<accession>A0A5N5TH68</accession>
<dbReference type="Pfam" id="PF01079">
    <property type="entry name" value="Hint"/>
    <property type="match status" value="1"/>
</dbReference>
<evidence type="ECO:0000259" key="4">
    <source>
        <dbReference type="SMART" id="SM00306"/>
    </source>
</evidence>
<evidence type="ECO:0000256" key="2">
    <source>
        <dbReference type="ARBA" id="ARBA00022729"/>
    </source>
</evidence>
<dbReference type="GO" id="GO:0005113">
    <property type="term" value="F:patched binding"/>
    <property type="evidence" value="ECO:0007669"/>
    <property type="project" value="TreeGrafter"/>
</dbReference>
<dbReference type="GO" id="GO:0016539">
    <property type="term" value="P:intein-mediated protein splicing"/>
    <property type="evidence" value="ECO:0007669"/>
    <property type="project" value="InterPro"/>
</dbReference>
<comment type="caution">
    <text evidence="5">The sequence shown here is derived from an EMBL/GenBank/DDBJ whole genome shotgun (WGS) entry which is preliminary data.</text>
</comment>
<dbReference type="FunFam" id="2.170.16.10:FF:000001">
    <property type="entry name" value="Indian hedgehog"/>
    <property type="match status" value="1"/>
</dbReference>
<dbReference type="Proteomes" id="UP000326759">
    <property type="component" value="Unassembled WGS sequence"/>
</dbReference>
<sequence>MKESKSRTKLTGCFPGEAIVDTPEGPLPLALLKIGDKVKVLRSDGMLTFSPVLMFLHEDPTHQRNFLSISTSSGMVLNLTPSHLLFTLRSYRAPSNPVFRESFSVGEVVLAGSVNLGDYLFVTQNDSSVRLDKIVDINSIFRKGVYAPLTAEGTVIVNNVVASCYAVIDSQYLAHWAFMPIKK</sequence>
<reference evidence="5 6" key="1">
    <citation type="journal article" date="2019" name="PLoS Biol.">
        <title>Sex chromosomes control vertical transmission of feminizing Wolbachia symbionts in an isopod.</title>
        <authorList>
            <person name="Becking T."/>
            <person name="Chebbi M.A."/>
            <person name="Giraud I."/>
            <person name="Moumen B."/>
            <person name="Laverre T."/>
            <person name="Caubet Y."/>
            <person name="Peccoud J."/>
            <person name="Gilbert C."/>
            <person name="Cordaux R."/>
        </authorList>
    </citation>
    <scope>NUCLEOTIDE SEQUENCE [LARGE SCALE GENOMIC DNA]</scope>
    <source>
        <strain evidence="5">ANa2</strain>
        <tissue evidence="5">Whole body excluding digestive tract and cuticle</tissue>
    </source>
</reference>
<evidence type="ECO:0000313" key="5">
    <source>
        <dbReference type="EMBL" id="KAB7505983.1"/>
    </source>
</evidence>
<dbReference type="GO" id="GO:0007224">
    <property type="term" value="P:smoothened signaling pathway"/>
    <property type="evidence" value="ECO:0007669"/>
    <property type="project" value="TreeGrafter"/>
</dbReference>
<dbReference type="GO" id="GO:0010468">
    <property type="term" value="P:regulation of gene expression"/>
    <property type="evidence" value="ECO:0007669"/>
    <property type="project" value="TreeGrafter"/>
</dbReference>
<protein>
    <submittedName>
        <fullName evidence="5">Protein hedgehog</fullName>
    </submittedName>
</protein>
<dbReference type="InterPro" id="IPR050387">
    <property type="entry name" value="Hedgehog_Signaling"/>
</dbReference>
<dbReference type="SUPFAM" id="SSF51294">
    <property type="entry name" value="Hedgehog/intein (Hint) domain"/>
    <property type="match status" value="1"/>
</dbReference>
<dbReference type="GO" id="GO:0005615">
    <property type="term" value="C:extracellular space"/>
    <property type="evidence" value="ECO:0007669"/>
    <property type="project" value="TreeGrafter"/>
</dbReference>
<dbReference type="AlphaFoldDB" id="A0A5N5TH68"/>
<dbReference type="GO" id="GO:0016540">
    <property type="term" value="P:protein autoprocessing"/>
    <property type="evidence" value="ECO:0007669"/>
    <property type="project" value="InterPro"/>
</dbReference>
<keyword evidence="1" id="KW-0217">Developmental protein</keyword>
<dbReference type="PROSITE" id="PS50817">
    <property type="entry name" value="INTEIN_N_TER"/>
    <property type="match status" value="1"/>
</dbReference>
<dbReference type="InterPro" id="IPR003586">
    <property type="entry name" value="Hint_dom_C"/>
</dbReference>
<feature type="domain" description="Hint" evidence="3">
    <location>
        <begin position="126"/>
        <end position="170"/>
    </location>
</feature>
<dbReference type="PANTHER" id="PTHR11889">
    <property type="entry name" value="HEDGEHOG"/>
    <property type="match status" value="1"/>
</dbReference>
<evidence type="ECO:0000259" key="3">
    <source>
        <dbReference type="SMART" id="SM00305"/>
    </source>
</evidence>
<dbReference type="GO" id="GO:0005509">
    <property type="term" value="F:calcium ion binding"/>
    <property type="evidence" value="ECO:0007669"/>
    <property type="project" value="TreeGrafter"/>
</dbReference>
<evidence type="ECO:0000256" key="1">
    <source>
        <dbReference type="ARBA" id="ARBA00022473"/>
    </source>
</evidence>
<keyword evidence="2" id="KW-0732">Signal</keyword>
<dbReference type="InterPro" id="IPR036844">
    <property type="entry name" value="Hint_dom_sf"/>
</dbReference>
<organism evidence="5 6">
    <name type="scientific">Armadillidium nasatum</name>
    <dbReference type="NCBI Taxonomy" id="96803"/>
    <lineage>
        <taxon>Eukaryota</taxon>
        <taxon>Metazoa</taxon>
        <taxon>Ecdysozoa</taxon>
        <taxon>Arthropoda</taxon>
        <taxon>Crustacea</taxon>
        <taxon>Multicrustacea</taxon>
        <taxon>Malacostraca</taxon>
        <taxon>Eumalacostraca</taxon>
        <taxon>Peracarida</taxon>
        <taxon>Isopoda</taxon>
        <taxon>Oniscidea</taxon>
        <taxon>Crinocheta</taxon>
        <taxon>Armadillidiidae</taxon>
        <taxon>Armadillidium</taxon>
    </lineage>
</organism>
<dbReference type="InterPro" id="IPR003587">
    <property type="entry name" value="Hint_dom_N"/>
</dbReference>
<dbReference type="InterPro" id="IPR001767">
    <property type="entry name" value="Hedgehog_Hint"/>
</dbReference>
<feature type="domain" description="Hint" evidence="4">
    <location>
        <begin position="11"/>
        <end position="124"/>
    </location>
</feature>
<dbReference type="GO" id="GO:0007267">
    <property type="term" value="P:cell-cell signaling"/>
    <property type="evidence" value="ECO:0007669"/>
    <property type="project" value="InterPro"/>
</dbReference>
<keyword evidence="6" id="KW-1185">Reference proteome</keyword>
<dbReference type="GO" id="GO:0048731">
    <property type="term" value="P:system development"/>
    <property type="evidence" value="ECO:0007669"/>
    <property type="project" value="UniProtKB-ARBA"/>
</dbReference>
<dbReference type="SMART" id="SM00305">
    <property type="entry name" value="HintC"/>
    <property type="match status" value="1"/>
</dbReference>